<dbReference type="OrthoDB" id="267109at2759"/>
<feature type="compositionally biased region" description="Low complexity" evidence="1">
    <location>
        <begin position="148"/>
        <end position="166"/>
    </location>
</feature>
<keyword evidence="3" id="KW-1185">Reference proteome</keyword>
<dbReference type="AlphaFoldDB" id="A0A3R7LEY5"/>
<feature type="region of interest" description="Disordered" evidence="1">
    <location>
        <begin position="183"/>
        <end position="303"/>
    </location>
</feature>
<accession>A0A3R7LEY5</accession>
<evidence type="ECO:0000313" key="2">
    <source>
        <dbReference type="EMBL" id="RNF27080.1"/>
    </source>
</evidence>
<dbReference type="GeneID" id="40314349"/>
<sequence>MPAKYGRRAGVGGKDGDDAVAAVASAKKVASAVGRQPPQDEVVHKDRLHNLDDGVDEQTRAQAAQQAAEEKERLVKRIAEAPLGYTAIMPKLAELNLSNLWNDFLNTIHQDFDISPLTACLSQQLDDEDVTWNPDMLLVQLTSEMLDAAESGDSAPPAPDPAALEATGEARRRRKELLENADELLATTRGRRRRPGGEEEQATPENVAQAPAPGEASGGGASEKVQKQVERARGKESNRSGRDARPKDPSVSTSPAQHAPGAHASPAVDARRKAVEDKARAQGSRADKAAAGRGELPAKTEKK</sequence>
<comment type="caution">
    <text evidence="2">The sequence shown here is derived from an EMBL/GenBank/DDBJ whole genome shotgun (WGS) entry which is preliminary data.</text>
</comment>
<protein>
    <submittedName>
        <fullName evidence="2">Uncharacterized protein</fullName>
    </submittedName>
</protein>
<evidence type="ECO:0000313" key="3">
    <source>
        <dbReference type="Proteomes" id="UP000284403"/>
    </source>
</evidence>
<evidence type="ECO:0000256" key="1">
    <source>
        <dbReference type="SAM" id="MobiDB-lite"/>
    </source>
</evidence>
<feature type="compositionally biased region" description="Basic and acidic residues" evidence="1">
    <location>
        <begin position="224"/>
        <end position="248"/>
    </location>
</feature>
<organism evidence="2 3">
    <name type="scientific">Trypanosoma conorhini</name>
    <dbReference type="NCBI Taxonomy" id="83891"/>
    <lineage>
        <taxon>Eukaryota</taxon>
        <taxon>Discoba</taxon>
        <taxon>Euglenozoa</taxon>
        <taxon>Kinetoplastea</taxon>
        <taxon>Metakinetoplastina</taxon>
        <taxon>Trypanosomatida</taxon>
        <taxon>Trypanosomatidae</taxon>
        <taxon>Trypanosoma</taxon>
    </lineage>
</organism>
<proteinExistence type="predicted"/>
<dbReference type="Proteomes" id="UP000284403">
    <property type="component" value="Unassembled WGS sequence"/>
</dbReference>
<dbReference type="EMBL" id="MKKU01000017">
    <property type="protein sequence ID" value="RNF27080.1"/>
    <property type="molecule type" value="Genomic_DNA"/>
</dbReference>
<reference evidence="2 3" key="1">
    <citation type="journal article" date="2018" name="BMC Genomics">
        <title>Genomic comparison of Trypanosoma conorhini and Trypanosoma rangeli to Trypanosoma cruzi strains of high and low virulence.</title>
        <authorList>
            <person name="Bradwell K.R."/>
            <person name="Koparde V.N."/>
            <person name="Matveyev A.V."/>
            <person name="Serrano M.G."/>
            <person name="Alves J.M."/>
            <person name="Parikh H."/>
            <person name="Huang B."/>
            <person name="Lee V."/>
            <person name="Espinosa-Alvarez O."/>
            <person name="Ortiz P.A."/>
            <person name="Costa-Martins A.G."/>
            <person name="Teixeira M.M."/>
            <person name="Buck G.A."/>
        </authorList>
    </citation>
    <scope>NUCLEOTIDE SEQUENCE [LARGE SCALE GENOMIC DNA]</scope>
    <source>
        <strain evidence="2 3">025E</strain>
    </source>
</reference>
<name>A0A3R7LEY5_9TRYP</name>
<dbReference type="RefSeq" id="XP_029232286.1">
    <property type="nucleotide sequence ID" value="XM_029367678.1"/>
</dbReference>
<feature type="compositionally biased region" description="Basic and acidic residues" evidence="1">
    <location>
        <begin position="269"/>
        <end position="303"/>
    </location>
</feature>
<gene>
    <name evidence="2" type="ORF">Tco025E_00738</name>
</gene>
<feature type="region of interest" description="Disordered" evidence="1">
    <location>
        <begin position="148"/>
        <end position="170"/>
    </location>
</feature>